<dbReference type="EMBL" id="BEXT01000001">
    <property type="protein sequence ID" value="GBC64115.1"/>
    <property type="molecule type" value="Genomic_DNA"/>
</dbReference>
<comment type="caution">
    <text evidence="6">The sequence shown here is derived from an EMBL/GenBank/DDBJ whole genome shotgun (WGS) entry which is preliminary data.</text>
</comment>
<feature type="domain" description="GHMP kinase C-terminal" evidence="5">
    <location>
        <begin position="253"/>
        <end position="331"/>
    </location>
</feature>
<evidence type="ECO:0000259" key="5">
    <source>
        <dbReference type="Pfam" id="PF08544"/>
    </source>
</evidence>
<keyword evidence="1" id="KW-0547">Nucleotide-binding</keyword>
<evidence type="ECO:0000256" key="1">
    <source>
        <dbReference type="ARBA" id="ARBA00022741"/>
    </source>
</evidence>
<dbReference type="InterPro" id="IPR006204">
    <property type="entry name" value="GHMP_kinase_N_dom"/>
</dbReference>
<dbReference type="Pfam" id="PF08544">
    <property type="entry name" value="GHMP_kinases_C"/>
    <property type="match status" value="1"/>
</dbReference>
<reference evidence="7" key="2">
    <citation type="submission" date="2019-01" db="EMBL/GenBank/DDBJ databases">
        <title>Genome sequence of Desulfonema ishimotonii strain Tokyo 01.</title>
        <authorList>
            <person name="Fukui M."/>
        </authorList>
    </citation>
    <scope>NUCLEOTIDE SEQUENCE [LARGE SCALE GENOMIC DNA]</scope>
    <source>
        <strain evidence="7">Tokyo 01</strain>
    </source>
</reference>
<name>A0A401G4P8_9BACT</name>
<dbReference type="OrthoDB" id="183397at2"/>
<evidence type="ECO:0000259" key="4">
    <source>
        <dbReference type="Pfam" id="PF00288"/>
    </source>
</evidence>
<dbReference type="PANTHER" id="PTHR10457">
    <property type="entry name" value="MEVALONATE KINASE/GALACTOKINASE"/>
    <property type="match status" value="1"/>
</dbReference>
<dbReference type="Proteomes" id="UP000288096">
    <property type="component" value="Unassembled WGS sequence"/>
</dbReference>
<dbReference type="RefSeq" id="WP_124331116.1">
    <property type="nucleotide sequence ID" value="NZ_BEXT01000001.1"/>
</dbReference>
<protein>
    <submittedName>
        <fullName evidence="6">Galactokinase</fullName>
    </submittedName>
</protein>
<dbReference type="PANTHER" id="PTHR10457:SF9">
    <property type="entry name" value="D-GLYCERO-ALPHA-D-MANNO-HEPTOSE 7-PHOSPHATE KINASE"/>
    <property type="match status" value="1"/>
</dbReference>
<dbReference type="GO" id="GO:0006012">
    <property type="term" value="P:galactose metabolic process"/>
    <property type="evidence" value="ECO:0007669"/>
    <property type="project" value="TreeGrafter"/>
</dbReference>
<evidence type="ECO:0000313" key="6">
    <source>
        <dbReference type="EMBL" id="GBC64115.1"/>
    </source>
</evidence>
<evidence type="ECO:0000256" key="2">
    <source>
        <dbReference type="ARBA" id="ARBA00022777"/>
    </source>
</evidence>
<proteinExistence type="predicted"/>
<gene>
    <name evidence="6" type="ORF">DENIS_5132</name>
</gene>
<accession>A0A401G4P8</accession>
<dbReference type="InterPro" id="IPR013750">
    <property type="entry name" value="GHMP_kinase_C_dom"/>
</dbReference>
<dbReference type="GO" id="GO:0005524">
    <property type="term" value="F:ATP binding"/>
    <property type="evidence" value="ECO:0007669"/>
    <property type="project" value="UniProtKB-KW"/>
</dbReference>
<sequence length="354" mass="38556">MSDKMRNILTSQPVEASAPCRADMGGTLDISTFYYPLRHLNPCTFNIALGLRTRVRLRPCDEGMVRVSSEGIGSAEYPLDQAPFDHPLGLMFAIAAYFRAEGVHIEVDSASPPRSALGGSSVAAVALIGAFSSLFRKMGAYRDLYRREIAILAHALEECVAGVPCGLQDQLAAAYGGVNAWQWYGRVKEAVFEREVMIKKKRVADFEKHILVAYCGVPHVSADINGQWVRQFLNGRDRVRWAEIIRITQQFIGAIKAGNYGDAIDAMNRETAIRREMTPDVVDEIGAALVETALEKGCGARFTGAGGGGCIWALGETGNIDSLRAAWEKVLSEREEACLLDTGIDSDGLTLPIL</sequence>
<keyword evidence="2 6" id="KW-0808">Transferase</keyword>
<reference evidence="7" key="1">
    <citation type="submission" date="2017-11" db="EMBL/GenBank/DDBJ databases">
        <authorList>
            <person name="Watanabe M."/>
            <person name="Kojima H."/>
        </authorList>
    </citation>
    <scope>NUCLEOTIDE SEQUENCE [LARGE SCALE GENOMIC DNA]</scope>
    <source>
        <strain evidence="7">Tokyo 01</strain>
    </source>
</reference>
<dbReference type="InterPro" id="IPR036554">
    <property type="entry name" value="GHMP_kinase_C_sf"/>
</dbReference>
<evidence type="ECO:0000313" key="7">
    <source>
        <dbReference type="Proteomes" id="UP000288096"/>
    </source>
</evidence>
<dbReference type="InterPro" id="IPR020568">
    <property type="entry name" value="Ribosomal_Su5_D2-typ_SF"/>
</dbReference>
<feature type="domain" description="GHMP kinase N-terminal" evidence="4">
    <location>
        <begin position="96"/>
        <end position="177"/>
    </location>
</feature>
<dbReference type="SUPFAM" id="SSF55060">
    <property type="entry name" value="GHMP Kinase, C-terminal domain"/>
    <property type="match status" value="1"/>
</dbReference>
<keyword evidence="7" id="KW-1185">Reference proteome</keyword>
<dbReference type="GO" id="GO:0004335">
    <property type="term" value="F:galactokinase activity"/>
    <property type="evidence" value="ECO:0007669"/>
    <property type="project" value="TreeGrafter"/>
</dbReference>
<dbReference type="Pfam" id="PF00288">
    <property type="entry name" value="GHMP_kinases_N"/>
    <property type="match status" value="1"/>
</dbReference>
<keyword evidence="2 6" id="KW-0418">Kinase</keyword>
<dbReference type="GO" id="GO:0005829">
    <property type="term" value="C:cytosol"/>
    <property type="evidence" value="ECO:0007669"/>
    <property type="project" value="TreeGrafter"/>
</dbReference>
<dbReference type="SUPFAM" id="SSF54211">
    <property type="entry name" value="Ribosomal protein S5 domain 2-like"/>
    <property type="match status" value="1"/>
</dbReference>
<keyword evidence="3" id="KW-0067">ATP-binding</keyword>
<dbReference type="Gene3D" id="3.30.230.120">
    <property type="match status" value="1"/>
</dbReference>
<dbReference type="AlphaFoldDB" id="A0A401G4P8"/>
<organism evidence="6 7">
    <name type="scientific">Desulfonema ishimotonii</name>
    <dbReference type="NCBI Taxonomy" id="45657"/>
    <lineage>
        <taxon>Bacteria</taxon>
        <taxon>Pseudomonadati</taxon>
        <taxon>Thermodesulfobacteriota</taxon>
        <taxon>Desulfobacteria</taxon>
        <taxon>Desulfobacterales</taxon>
        <taxon>Desulfococcaceae</taxon>
        <taxon>Desulfonema</taxon>
    </lineage>
</organism>
<evidence type="ECO:0000256" key="3">
    <source>
        <dbReference type="ARBA" id="ARBA00022840"/>
    </source>
</evidence>
<dbReference type="PRINTS" id="PR00959">
    <property type="entry name" value="MEVGALKINASE"/>
</dbReference>